<accession>A0AAV9JL28</accession>
<organism evidence="3 4">
    <name type="scientific">Oleoguttula mirabilis</name>
    <dbReference type="NCBI Taxonomy" id="1507867"/>
    <lineage>
        <taxon>Eukaryota</taxon>
        <taxon>Fungi</taxon>
        <taxon>Dikarya</taxon>
        <taxon>Ascomycota</taxon>
        <taxon>Pezizomycotina</taxon>
        <taxon>Dothideomycetes</taxon>
        <taxon>Dothideomycetidae</taxon>
        <taxon>Mycosphaerellales</taxon>
        <taxon>Teratosphaeriaceae</taxon>
        <taxon>Oleoguttula</taxon>
    </lineage>
</organism>
<feature type="compositionally biased region" description="Polar residues" evidence="1">
    <location>
        <begin position="209"/>
        <end position="219"/>
    </location>
</feature>
<reference evidence="3 4" key="1">
    <citation type="submission" date="2021-11" db="EMBL/GenBank/DDBJ databases">
        <title>Black yeast isolated from Biological Soil Crust.</title>
        <authorList>
            <person name="Kurbessoian T."/>
        </authorList>
    </citation>
    <scope>NUCLEOTIDE SEQUENCE [LARGE SCALE GENOMIC DNA]</scope>
    <source>
        <strain evidence="3 4">CCFEE 5522</strain>
    </source>
</reference>
<dbReference type="EMBL" id="JAVFHQ010000017">
    <property type="protein sequence ID" value="KAK4545961.1"/>
    <property type="molecule type" value="Genomic_DNA"/>
</dbReference>
<dbReference type="CDD" id="cd18186">
    <property type="entry name" value="BTB_POZ_ZBTB_KLHL-like"/>
    <property type="match status" value="1"/>
</dbReference>
<dbReference type="InterPro" id="IPR011333">
    <property type="entry name" value="SKP1/BTB/POZ_sf"/>
</dbReference>
<sequence length="263" mass="28868">MAYSKKTAANPASSLVLGAKELLATAIYSDITLVCGDKQFKAHRSILHPQSSVFRKLFSGNYKEDGQKTIQLDDDPTTFRVLLNFFYTFTYTDNSRPPTEPLSAFTIRIYAIADKYDVPPLRDLAAQKLRSVCQPATNLDDYISAIQTADELTNPKDTTLWEILIPKMIENIGVLLADPRSREVITETLNVSLLGHLARVHPDRCGVRQHQSAASPTQTGGDEDDDQDENGEGGEDGDDSASNSNGPVYGRGGRYLGTGRRLG</sequence>
<comment type="caution">
    <text evidence="3">The sequence shown here is derived from an EMBL/GenBank/DDBJ whole genome shotgun (WGS) entry which is preliminary data.</text>
</comment>
<evidence type="ECO:0000259" key="2">
    <source>
        <dbReference type="PROSITE" id="PS50097"/>
    </source>
</evidence>
<dbReference type="PANTHER" id="PTHR47843:SF5">
    <property type="entry name" value="BTB_POZ DOMAIN PROTEIN"/>
    <property type="match status" value="1"/>
</dbReference>
<feature type="region of interest" description="Disordered" evidence="1">
    <location>
        <begin position="205"/>
        <end position="263"/>
    </location>
</feature>
<dbReference type="PANTHER" id="PTHR47843">
    <property type="entry name" value="BTB DOMAIN-CONTAINING PROTEIN-RELATED"/>
    <property type="match status" value="1"/>
</dbReference>
<dbReference type="Gene3D" id="3.30.710.10">
    <property type="entry name" value="Potassium Channel Kv1.1, Chain A"/>
    <property type="match status" value="1"/>
</dbReference>
<proteinExistence type="predicted"/>
<dbReference type="PROSITE" id="PS50097">
    <property type="entry name" value="BTB"/>
    <property type="match status" value="1"/>
</dbReference>
<evidence type="ECO:0000313" key="4">
    <source>
        <dbReference type="Proteomes" id="UP001324427"/>
    </source>
</evidence>
<dbReference type="SMART" id="SM00225">
    <property type="entry name" value="BTB"/>
    <property type="match status" value="1"/>
</dbReference>
<keyword evidence="4" id="KW-1185">Reference proteome</keyword>
<dbReference type="Pfam" id="PF00651">
    <property type="entry name" value="BTB"/>
    <property type="match status" value="1"/>
</dbReference>
<dbReference type="InterPro" id="IPR000210">
    <property type="entry name" value="BTB/POZ_dom"/>
</dbReference>
<feature type="compositionally biased region" description="Acidic residues" evidence="1">
    <location>
        <begin position="221"/>
        <end position="239"/>
    </location>
</feature>
<name>A0AAV9JL28_9PEZI</name>
<dbReference type="AlphaFoldDB" id="A0AAV9JL28"/>
<protein>
    <recommendedName>
        <fullName evidence="2">BTB domain-containing protein</fullName>
    </recommendedName>
</protein>
<evidence type="ECO:0000313" key="3">
    <source>
        <dbReference type="EMBL" id="KAK4545961.1"/>
    </source>
</evidence>
<evidence type="ECO:0000256" key="1">
    <source>
        <dbReference type="SAM" id="MobiDB-lite"/>
    </source>
</evidence>
<gene>
    <name evidence="3" type="ORF">LTR36_002525</name>
</gene>
<dbReference type="SUPFAM" id="SSF54695">
    <property type="entry name" value="POZ domain"/>
    <property type="match status" value="1"/>
</dbReference>
<dbReference type="Proteomes" id="UP001324427">
    <property type="component" value="Unassembled WGS sequence"/>
</dbReference>
<feature type="domain" description="BTB" evidence="2">
    <location>
        <begin position="29"/>
        <end position="88"/>
    </location>
</feature>